<dbReference type="AlphaFoldDB" id="B0C8L5"/>
<dbReference type="KEGG" id="amr:AM1_6347"/>
<feature type="domain" description="Deacetylase PdaC" evidence="2">
    <location>
        <begin position="56"/>
        <end position="159"/>
    </location>
</feature>
<keyword evidence="4" id="KW-1185">Reference proteome</keyword>
<dbReference type="Gene3D" id="3.90.640.20">
    <property type="entry name" value="Heat-shock cognate protein, ATPase"/>
    <property type="match status" value="1"/>
</dbReference>
<organism evidence="3 4">
    <name type="scientific">Acaryochloris marina (strain MBIC 11017)</name>
    <dbReference type="NCBI Taxonomy" id="329726"/>
    <lineage>
        <taxon>Bacteria</taxon>
        <taxon>Bacillati</taxon>
        <taxon>Cyanobacteriota</taxon>
        <taxon>Cyanophyceae</taxon>
        <taxon>Acaryochloridales</taxon>
        <taxon>Acaryochloridaceae</taxon>
        <taxon>Acaryochloris</taxon>
    </lineage>
</organism>
<dbReference type="Pfam" id="PF13739">
    <property type="entry name" value="PdaC"/>
    <property type="match status" value="1"/>
</dbReference>
<dbReference type="Gene3D" id="3.30.565.40">
    <property type="entry name" value="Fervidobacterium nodosum Rt17-B1 like"/>
    <property type="match status" value="1"/>
</dbReference>
<evidence type="ECO:0000313" key="4">
    <source>
        <dbReference type="Proteomes" id="UP000000268"/>
    </source>
</evidence>
<feature type="domain" description="DUF3298" evidence="1">
    <location>
        <begin position="177"/>
        <end position="256"/>
    </location>
</feature>
<dbReference type="EMBL" id="CP000828">
    <property type="protein sequence ID" value="ABW31277.1"/>
    <property type="molecule type" value="Genomic_DNA"/>
</dbReference>
<name>B0C8L5_ACAM1</name>
<dbReference type="Pfam" id="PF11738">
    <property type="entry name" value="DUF3298"/>
    <property type="match status" value="1"/>
</dbReference>
<dbReference type="InterPro" id="IPR025303">
    <property type="entry name" value="PdaC"/>
</dbReference>
<dbReference type="RefSeq" id="WP_012166454.1">
    <property type="nucleotide sequence ID" value="NC_009925.1"/>
</dbReference>
<evidence type="ECO:0000259" key="1">
    <source>
        <dbReference type="Pfam" id="PF11738"/>
    </source>
</evidence>
<proteinExistence type="predicted"/>
<dbReference type="OrthoDB" id="5637at2"/>
<evidence type="ECO:0008006" key="5">
    <source>
        <dbReference type="Google" id="ProtNLM"/>
    </source>
</evidence>
<dbReference type="HOGENOM" id="CLU_1061441_0_0_3"/>
<dbReference type="InterPro" id="IPR037126">
    <property type="entry name" value="PdaC/RsiV-like_sf"/>
</dbReference>
<dbReference type="eggNOG" id="COG5513">
    <property type="taxonomic scope" value="Bacteria"/>
</dbReference>
<dbReference type="STRING" id="329726.AM1_6347"/>
<evidence type="ECO:0000313" key="3">
    <source>
        <dbReference type="EMBL" id="ABW31277.1"/>
    </source>
</evidence>
<sequence>MNQPRKAWTIGVLGLVTVLYASHGIANPASPQGGDAIPFTVNERVKMDGRCAHLPKTPCTQIKVSYPHFEAIHSSDAIDSINRNIKQFLLQSASLENDPQTIEEAMVKFLKGYENSKQDFPHQGVWADEKTVEVLQNRSNLLSLQYSHYWYTGGAHPNSSRTYWNYNPKTGKQIQLADLFVEGYAPKLNRIAEKHFRQARELETNTSLNEVGFWFENDQFKVNTNFALAPGGLIFFFNTYEVSPYVMGPTEVVIPYGELKGLLKDQIALIPNHS</sequence>
<dbReference type="Proteomes" id="UP000000268">
    <property type="component" value="Chromosome"/>
</dbReference>
<protein>
    <recommendedName>
        <fullName evidence="5">DUF3298 domain-containing protein</fullName>
    </recommendedName>
</protein>
<gene>
    <name evidence="3" type="ordered locus">AM1_6347</name>
</gene>
<evidence type="ECO:0000259" key="2">
    <source>
        <dbReference type="Pfam" id="PF13739"/>
    </source>
</evidence>
<dbReference type="InterPro" id="IPR021729">
    <property type="entry name" value="DUF3298"/>
</dbReference>
<reference evidence="3 4" key="1">
    <citation type="journal article" date="2008" name="Proc. Natl. Acad. Sci. U.S.A.">
        <title>Niche adaptation and genome expansion in the chlorophyll d-producing cyanobacterium Acaryochloris marina.</title>
        <authorList>
            <person name="Swingley W.D."/>
            <person name="Chen M."/>
            <person name="Cheung P.C."/>
            <person name="Conrad A.L."/>
            <person name="Dejesa L.C."/>
            <person name="Hao J."/>
            <person name="Honchak B.M."/>
            <person name="Karbach L.E."/>
            <person name="Kurdoglu A."/>
            <person name="Lahiri S."/>
            <person name="Mastrian S.D."/>
            <person name="Miyashita H."/>
            <person name="Page L."/>
            <person name="Ramakrishna P."/>
            <person name="Satoh S."/>
            <person name="Sattley W.M."/>
            <person name="Shimada Y."/>
            <person name="Taylor H.L."/>
            <person name="Tomo T."/>
            <person name="Tsuchiya T."/>
            <person name="Wang Z.T."/>
            <person name="Raymond J."/>
            <person name="Mimuro M."/>
            <person name="Blankenship R.E."/>
            <person name="Touchman J.W."/>
        </authorList>
    </citation>
    <scope>NUCLEOTIDE SEQUENCE [LARGE SCALE GENOMIC DNA]</scope>
    <source>
        <strain evidence="4">MBIC 11017</strain>
    </source>
</reference>
<accession>B0C8L5</accession>